<dbReference type="STRING" id="1612202.SAMN05421734_11329"/>
<dbReference type="Pfam" id="PF08708">
    <property type="entry name" value="PriCT_1"/>
    <property type="match status" value="1"/>
</dbReference>
<accession>A0A1G6N1A2</accession>
<dbReference type="SMART" id="SM00942">
    <property type="entry name" value="PriCT_1"/>
    <property type="match status" value="1"/>
</dbReference>
<protein>
    <submittedName>
        <fullName evidence="2">Primase C terminal 1 (PriCT-1)</fullName>
    </submittedName>
</protein>
<dbReference type="InterPro" id="IPR014820">
    <property type="entry name" value="PriCT_1"/>
</dbReference>
<dbReference type="Proteomes" id="UP000242949">
    <property type="component" value="Unassembled WGS sequence"/>
</dbReference>
<reference evidence="3" key="1">
    <citation type="submission" date="2016-09" db="EMBL/GenBank/DDBJ databases">
        <authorList>
            <person name="Varghese N."/>
            <person name="Submissions S."/>
        </authorList>
    </citation>
    <scope>NUCLEOTIDE SEQUENCE [LARGE SCALE GENOMIC DNA]</scope>
    <source>
        <strain evidence="3">S5</strain>
    </source>
</reference>
<name>A0A1G6N1A2_9BACI</name>
<dbReference type="AlphaFoldDB" id="A0A1G6N1A2"/>
<proteinExistence type="predicted"/>
<feature type="domain" description="Primase C-terminal 1" evidence="1">
    <location>
        <begin position="224"/>
        <end position="289"/>
    </location>
</feature>
<gene>
    <name evidence="2" type="ORF">SAMN05421734_11329</name>
</gene>
<dbReference type="EMBL" id="FMYI01000013">
    <property type="protein sequence ID" value="SDC61244.1"/>
    <property type="molecule type" value="Genomic_DNA"/>
</dbReference>
<dbReference type="RefSeq" id="WP_090797210.1">
    <property type="nucleotide sequence ID" value="NZ_FMYI01000013.1"/>
</dbReference>
<dbReference type="Gene3D" id="3.30.70.1790">
    <property type="entry name" value="RepB DNA-primase, N-terminal domain"/>
    <property type="match status" value="1"/>
</dbReference>
<organism evidence="2 3">
    <name type="scientific">Pelagirhabdus alkalitolerans</name>
    <dbReference type="NCBI Taxonomy" id="1612202"/>
    <lineage>
        <taxon>Bacteria</taxon>
        <taxon>Bacillati</taxon>
        <taxon>Bacillota</taxon>
        <taxon>Bacilli</taxon>
        <taxon>Bacillales</taxon>
        <taxon>Bacillaceae</taxon>
        <taxon>Pelagirhabdus</taxon>
    </lineage>
</organism>
<dbReference type="OrthoDB" id="1790977at2"/>
<evidence type="ECO:0000313" key="2">
    <source>
        <dbReference type="EMBL" id="SDC61244.1"/>
    </source>
</evidence>
<keyword evidence="3" id="KW-1185">Reference proteome</keyword>
<sequence length="441" mass="50866">MASVLKGLYGDQLTEEPSKQMNTTKGQYHSHLAWGFITNDFLDKPTPFRTYSTLFQVSERATYYTPNSFYRNDQRQKKALRWLNAMVVDIDVNGDSQPLTLIELIDRIDEAGLPNVSLVVSTPSGGFHVYWFFEEPRRAFPKVTDHYERIQTEVAKALGGDFMAIGAERWFRLPKADNVAYRTENRVSFDELCDWFTINYENNTYQSTFHISKPNSLFEHPAVKKLLQGVSEGKRDNTCYTLALACKAEGYCKDQTIHLLLQWNLKNEPPMSNREIYQKVRSAYKKGSPSGPSSYWLSVLSGIHFSYQKWDPAKERKDRVYSHRDEWEQDVIRTLRRKGGELKGSQKEIAQQIQSYVDPQRTIPLSTLKKVVKRFLYLGLITKEVTGYGRNACTTLRLVTDHNVYLLPSIKRKKRTKINRFNSNTFIDPVAGGLCFMGLSP</sequence>
<evidence type="ECO:0000259" key="1">
    <source>
        <dbReference type="SMART" id="SM00942"/>
    </source>
</evidence>
<evidence type="ECO:0000313" key="3">
    <source>
        <dbReference type="Proteomes" id="UP000242949"/>
    </source>
</evidence>